<feature type="domain" description="SLH" evidence="3">
    <location>
        <begin position="86"/>
        <end position="149"/>
    </location>
</feature>
<dbReference type="RefSeq" id="WP_114746540.1">
    <property type="nucleotide sequence ID" value="NZ_QQAY01000012.1"/>
</dbReference>
<dbReference type="PROSITE" id="PS51272">
    <property type="entry name" value="SLH"/>
    <property type="match status" value="1"/>
</dbReference>
<accession>A0A370GDT9</accession>
<evidence type="ECO:0000259" key="3">
    <source>
        <dbReference type="PROSITE" id="PS51272"/>
    </source>
</evidence>
<organism evidence="4 5">
    <name type="scientific">Falsibacillus pallidus</name>
    <dbReference type="NCBI Taxonomy" id="493781"/>
    <lineage>
        <taxon>Bacteria</taxon>
        <taxon>Bacillati</taxon>
        <taxon>Bacillota</taxon>
        <taxon>Bacilli</taxon>
        <taxon>Bacillales</taxon>
        <taxon>Bacillaceae</taxon>
        <taxon>Falsibacillus</taxon>
    </lineage>
</organism>
<name>A0A370GDT9_9BACI</name>
<feature type="chain" id="PRO_5017058554" evidence="2">
    <location>
        <begin position="31"/>
        <end position="251"/>
    </location>
</feature>
<reference evidence="4 5" key="1">
    <citation type="submission" date="2018-07" db="EMBL/GenBank/DDBJ databases">
        <title>Genomic Encyclopedia of Type Strains, Phase IV (KMG-IV): sequencing the most valuable type-strain genomes for metagenomic binning, comparative biology and taxonomic classification.</title>
        <authorList>
            <person name="Goeker M."/>
        </authorList>
    </citation>
    <scope>NUCLEOTIDE SEQUENCE [LARGE SCALE GENOMIC DNA]</scope>
    <source>
        <strain evidence="4 5">DSM 25281</strain>
    </source>
</reference>
<evidence type="ECO:0000256" key="1">
    <source>
        <dbReference type="ARBA" id="ARBA00022729"/>
    </source>
</evidence>
<dbReference type="InterPro" id="IPR051465">
    <property type="entry name" value="Cell_Envelope_Struct_Comp"/>
</dbReference>
<comment type="caution">
    <text evidence="4">The sequence shown here is derived from an EMBL/GenBank/DDBJ whole genome shotgun (WGS) entry which is preliminary data.</text>
</comment>
<dbReference type="AlphaFoldDB" id="A0A370GDT9"/>
<keyword evidence="1 2" id="KW-0732">Signal</keyword>
<keyword evidence="5" id="KW-1185">Reference proteome</keyword>
<dbReference type="Proteomes" id="UP000255326">
    <property type="component" value="Unassembled WGS sequence"/>
</dbReference>
<evidence type="ECO:0000313" key="5">
    <source>
        <dbReference type="Proteomes" id="UP000255326"/>
    </source>
</evidence>
<evidence type="ECO:0000256" key="2">
    <source>
        <dbReference type="SAM" id="SignalP"/>
    </source>
</evidence>
<dbReference type="PANTHER" id="PTHR43308">
    <property type="entry name" value="OUTER MEMBRANE PROTEIN ALPHA-RELATED"/>
    <property type="match status" value="1"/>
</dbReference>
<sequence length="251" mass="26460">MSTPLNYRKFAASMTTAAVVITAIAPAAAAASFTDVSDRYKEAVDLLLSKNATQGVSADKFGTDMNIKRIDAAVMVSKVLDLNVDSAPASGFTDVPSDRAKYVNALKAAGIINGKSATTFDPQANMTRAEMAKVIALAYDLKGTSDLPFTDVSKTFEQYVKALYENDITQGKTATQFGSNANVTRGEFALFVYRAEVPNVVDVSSLSLEQSKPTNITTTHDVNQDFAAASDFVGGLEGTIASGLIAGGRSL</sequence>
<gene>
    <name evidence="4" type="ORF">DFR59_11269</name>
</gene>
<dbReference type="InterPro" id="IPR001119">
    <property type="entry name" value="SLH_dom"/>
</dbReference>
<dbReference type="PANTHER" id="PTHR43308:SF5">
    <property type="entry name" value="S-LAYER PROTEIN _ PEPTIDOGLYCAN ENDO-BETA-N-ACETYLGLUCOSAMINIDASE"/>
    <property type="match status" value="1"/>
</dbReference>
<dbReference type="EMBL" id="QQAY01000012">
    <property type="protein sequence ID" value="RDI40153.1"/>
    <property type="molecule type" value="Genomic_DNA"/>
</dbReference>
<dbReference type="OrthoDB" id="2776339at2"/>
<feature type="signal peptide" evidence="2">
    <location>
        <begin position="1"/>
        <end position="30"/>
    </location>
</feature>
<dbReference type="Pfam" id="PF00395">
    <property type="entry name" value="SLH"/>
    <property type="match status" value="3"/>
</dbReference>
<proteinExistence type="predicted"/>
<protein>
    <submittedName>
        <fullName evidence="4">S-layer family protein</fullName>
    </submittedName>
</protein>
<evidence type="ECO:0000313" key="4">
    <source>
        <dbReference type="EMBL" id="RDI40153.1"/>
    </source>
</evidence>